<sequence length="310" mass="34235">MNLKPKVIITAPTHEILVTRLTEAGYEAVCKPDVTYQELSDCIGEMTGLIVTTRLKIDAPLLEKATQLKWIGRLGSGMELIDVAAATALGIRCESSPEGNRNAVAEHTLALVLNLMNRVGKSQQEIREGKWLRNENRADELTGKTVGVIGFGNTGMAFSHLLAPFNVDVLAFDKYKTVFSSGYVRVASPEQVAASCDVISLHLPLSEETFHFANEAFFNSLEKKPYFVSTCRGKVTDTHALINALKNGKLKGAALDVLENEKLETYTAEEKQRLNWLLERPDVIITPHIAGYSHEAYYRMATVLLDKLGI</sequence>
<evidence type="ECO:0000259" key="2">
    <source>
        <dbReference type="Pfam" id="PF00389"/>
    </source>
</evidence>
<proteinExistence type="inferred from homology"/>
<dbReference type="AlphaFoldDB" id="A0A1T4JXK4"/>
<comment type="similarity">
    <text evidence="1">Belongs to the D-isomer specific 2-hydroxyacid dehydrogenase family.</text>
</comment>
<dbReference type="GO" id="GO:0051287">
    <property type="term" value="F:NAD binding"/>
    <property type="evidence" value="ECO:0007669"/>
    <property type="project" value="InterPro"/>
</dbReference>
<dbReference type="InterPro" id="IPR036291">
    <property type="entry name" value="NAD(P)-bd_dom_sf"/>
</dbReference>
<protein>
    <submittedName>
        <fullName evidence="4">D-3-phosphoglycerate dehydrogenase</fullName>
    </submittedName>
</protein>
<reference evidence="4 5" key="1">
    <citation type="submission" date="2017-02" db="EMBL/GenBank/DDBJ databases">
        <authorList>
            <person name="Peterson S.W."/>
        </authorList>
    </citation>
    <scope>NUCLEOTIDE SEQUENCE [LARGE SCALE GENOMIC DNA]</scope>
    <source>
        <strain evidence="4 5">DSM 22335</strain>
    </source>
</reference>
<gene>
    <name evidence="4" type="ORF">SAMN04488132_101288</name>
</gene>
<dbReference type="SUPFAM" id="SSF52283">
    <property type="entry name" value="Formate/glycerate dehydrogenase catalytic domain-like"/>
    <property type="match status" value="1"/>
</dbReference>
<dbReference type="InterPro" id="IPR006139">
    <property type="entry name" value="D-isomer_2_OHA_DH_cat_dom"/>
</dbReference>
<dbReference type="EMBL" id="FUWH01000001">
    <property type="protein sequence ID" value="SJZ34901.1"/>
    <property type="molecule type" value="Genomic_DNA"/>
</dbReference>
<keyword evidence="1" id="KW-0560">Oxidoreductase</keyword>
<dbReference type="GO" id="GO:0016616">
    <property type="term" value="F:oxidoreductase activity, acting on the CH-OH group of donors, NAD or NADP as acceptor"/>
    <property type="evidence" value="ECO:0007669"/>
    <property type="project" value="InterPro"/>
</dbReference>
<feature type="domain" description="D-isomer specific 2-hydroxyacid dehydrogenase NAD-binding" evidence="3">
    <location>
        <begin position="109"/>
        <end position="290"/>
    </location>
</feature>
<dbReference type="Proteomes" id="UP000190888">
    <property type="component" value="Unassembled WGS sequence"/>
</dbReference>
<dbReference type="Pfam" id="PF00389">
    <property type="entry name" value="2-Hacid_dh"/>
    <property type="match status" value="1"/>
</dbReference>
<name>A0A1T4JXK4_9BACT</name>
<dbReference type="RefSeq" id="WP_139366936.1">
    <property type="nucleotide sequence ID" value="NZ_FUWH01000001.1"/>
</dbReference>
<evidence type="ECO:0000256" key="1">
    <source>
        <dbReference type="RuleBase" id="RU003719"/>
    </source>
</evidence>
<evidence type="ECO:0000313" key="5">
    <source>
        <dbReference type="Proteomes" id="UP000190888"/>
    </source>
</evidence>
<dbReference type="PANTHER" id="PTHR42938">
    <property type="entry name" value="FORMATE DEHYDROGENASE 1"/>
    <property type="match status" value="1"/>
</dbReference>
<evidence type="ECO:0000259" key="3">
    <source>
        <dbReference type="Pfam" id="PF02826"/>
    </source>
</evidence>
<dbReference type="InterPro" id="IPR006140">
    <property type="entry name" value="D-isomer_DH_NAD-bd"/>
</dbReference>
<dbReference type="STRING" id="413434.SAMN04488132_101288"/>
<dbReference type="PANTHER" id="PTHR42938:SF9">
    <property type="entry name" value="FORMATE DEHYDROGENASE 1"/>
    <property type="match status" value="1"/>
</dbReference>
<dbReference type="OrthoDB" id="9777288at2"/>
<dbReference type="SUPFAM" id="SSF51735">
    <property type="entry name" value="NAD(P)-binding Rossmann-fold domains"/>
    <property type="match status" value="1"/>
</dbReference>
<accession>A0A1T4JXK4</accession>
<feature type="domain" description="D-isomer specific 2-hydroxyacid dehydrogenase catalytic" evidence="2">
    <location>
        <begin position="7"/>
        <end position="307"/>
    </location>
</feature>
<dbReference type="Pfam" id="PF02826">
    <property type="entry name" value="2-Hacid_dh_C"/>
    <property type="match status" value="1"/>
</dbReference>
<keyword evidence="5" id="KW-1185">Reference proteome</keyword>
<evidence type="ECO:0000313" key="4">
    <source>
        <dbReference type="EMBL" id="SJZ34901.1"/>
    </source>
</evidence>
<dbReference type="Gene3D" id="3.40.50.720">
    <property type="entry name" value="NAD(P)-binding Rossmann-like Domain"/>
    <property type="match status" value="2"/>
</dbReference>
<organism evidence="4 5">
    <name type="scientific">Sediminibacterium ginsengisoli</name>
    <dbReference type="NCBI Taxonomy" id="413434"/>
    <lineage>
        <taxon>Bacteria</taxon>
        <taxon>Pseudomonadati</taxon>
        <taxon>Bacteroidota</taxon>
        <taxon>Chitinophagia</taxon>
        <taxon>Chitinophagales</taxon>
        <taxon>Chitinophagaceae</taxon>
        <taxon>Sediminibacterium</taxon>
    </lineage>
</organism>